<dbReference type="Proteomes" id="UP000193179">
    <property type="component" value="Chromosome"/>
</dbReference>
<dbReference type="EMBL" id="CP133648">
    <property type="protein sequence ID" value="WNE86190.1"/>
    <property type="molecule type" value="Genomic_DNA"/>
</dbReference>
<reference evidence="1" key="1">
    <citation type="journal article" date="2016" name="Sci. Rep.">
        <title>Evaluation of genetic diversity among strains of the human gut commensal Bifidobacterium adolescentis.</title>
        <authorList>
            <person name="Duranti S."/>
            <person name="Milani C."/>
            <person name="Lugli G.A."/>
            <person name="Mancabelli L."/>
            <person name="Turroni F."/>
            <person name="Ferrario C."/>
            <person name="Mangifesta M."/>
            <person name="Viappiani A."/>
            <person name="Sanchez B."/>
            <person name="Margolles A."/>
            <person name="van Sinderen D."/>
            <person name="Ventura M."/>
        </authorList>
    </citation>
    <scope>NUCLEOTIDE SEQUENCE</scope>
    <source>
        <strain evidence="1">703B</strain>
    </source>
</reference>
<dbReference type="AlphaFoldDB" id="A0AAF1A2I8"/>
<dbReference type="EMBL" id="CP133648">
    <property type="protein sequence ID" value="WNE84517.1"/>
    <property type="molecule type" value="Genomic_DNA"/>
</dbReference>
<accession>A0AAF1A2I8</accession>
<name>A0AAF1A2I8_BIFAD</name>
<evidence type="ECO:0000313" key="3">
    <source>
        <dbReference type="Proteomes" id="UP000193179"/>
    </source>
</evidence>
<protein>
    <submittedName>
        <fullName evidence="1">Uncharacterized protein</fullName>
    </submittedName>
</protein>
<dbReference type="RefSeq" id="WP_085347206.1">
    <property type="nucleotide sequence ID" value="NZ_CP133648.1"/>
</dbReference>
<organism evidence="1 3">
    <name type="scientific">Bifidobacterium adolescentis</name>
    <dbReference type="NCBI Taxonomy" id="1680"/>
    <lineage>
        <taxon>Bacteria</taxon>
        <taxon>Bacillati</taxon>
        <taxon>Actinomycetota</taxon>
        <taxon>Actinomycetes</taxon>
        <taxon>Bifidobacteriales</taxon>
        <taxon>Bifidobacteriaceae</taxon>
        <taxon>Bifidobacterium</taxon>
    </lineage>
</organism>
<gene>
    <name evidence="2" type="ORF">B0703_04625</name>
    <name evidence="1" type="ORF">B0703_05740</name>
</gene>
<proteinExistence type="predicted"/>
<evidence type="ECO:0000313" key="2">
    <source>
        <dbReference type="EMBL" id="WNE86190.1"/>
    </source>
</evidence>
<sequence>MTDETTATNAAAADVQDGILDLRPPKSGIVYQLLRLGLTFDHKDADGETWTDYQRGVTATFTDRQATEVTIADMDTKDSETITATQLAQVTEIKTWRSDGAGD</sequence>
<reference evidence="1" key="2">
    <citation type="submission" date="2023-09" db="EMBL/GenBank/DDBJ databases">
        <title>Ecological and genomic based identification of the Bifidobacterium adolescentis prototype of the healthy human gut microbiota.</title>
        <authorList>
            <person name="Lugli G.A."/>
            <person name="Argentini C."/>
            <person name="Tarracchini C."/>
            <person name="Fontana F."/>
            <person name="Alessandri G."/>
            <person name="Mancabelli L."/>
            <person name="Milani C."/>
            <person name="Turroni F."/>
            <person name="Ventura M."/>
        </authorList>
    </citation>
    <scope>NUCLEOTIDE SEQUENCE</scope>
    <source>
        <strain evidence="1">703B</strain>
    </source>
</reference>
<evidence type="ECO:0000313" key="1">
    <source>
        <dbReference type="EMBL" id="WNE84517.1"/>
    </source>
</evidence>